<proteinExistence type="predicted"/>
<sequence length="209" mass="23218">MPIQRIRVPSGHTIVPNESGLSEADAAQTRCCFGTIVVPYFKSCRMRKSDKKPKILVLLCAANKAARITRTGTKTAPGLCCIGFPQTSLIRHEQLRGILKSICSAEFDAEYVRGPGRRRPLMKGRSTHASTAWSHTWLLTLSLGSVDSSVYVHLQNCRTPKEITDKISSLYGTKSQDARDKALQEFCDLKFKDGVSVALQLEQFEDVCR</sequence>
<organism evidence="1 2">
    <name type="scientific">Trichomalopsis sarcophagae</name>
    <dbReference type="NCBI Taxonomy" id="543379"/>
    <lineage>
        <taxon>Eukaryota</taxon>
        <taxon>Metazoa</taxon>
        <taxon>Ecdysozoa</taxon>
        <taxon>Arthropoda</taxon>
        <taxon>Hexapoda</taxon>
        <taxon>Insecta</taxon>
        <taxon>Pterygota</taxon>
        <taxon>Neoptera</taxon>
        <taxon>Endopterygota</taxon>
        <taxon>Hymenoptera</taxon>
        <taxon>Apocrita</taxon>
        <taxon>Proctotrupomorpha</taxon>
        <taxon>Chalcidoidea</taxon>
        <taxon>Pteromalidae</taxon>
        <taxon>Pteromalinae</taxon>
        <taxon>Trichomalopsis</taxon>
    </lineage>
</organism>
<reference evidence="1 2" key="1">
    <citation type="journal article" date="2017" name="Curr. Biol.">
        <title>The Evolution of Venom by Co-option of Single-Copy Genes.</title>
        <authorList>
            <person name="Martinson E.O."/>
            <person name="Mrinalini"/>
            <person name="Kelkar Y.D."/>
            <person name="Chang C.H."/>
            <person name="Werren J.H."/>
        </authorList>
    </citation>
    <scope>NUCLEOTIDE SEQUENCE [LARGE SCALE GENOMIC DNA]</scope>
    <source>
        <strain evidence="1 2">Alberta</strain>
        <tissue evidence="1">Whole body</tissue>
    </source>
</reference>
<comment type="caution">
    <text evidence="1">The sequence shown here is derived from an EMBL/GenBank/DDBJ whole genome shotgun (WGS) entry which is preliminary data.</text>
</comment>
<keyword evidence="2" id="KW-1185">Reference proteome</keyword>
<dbReference type="AlphaFoldDB" id="A0A232FIB8"/>
<accession>A0A232FIB8</accession>
<protein>
    <submittedName>
        <fullName evidence="1">Uncharacterized protein</fullName>
    </submittedName>
</protein>
<evidence type="ECO:0000313" key="2">
    <source>
        <dbReference type="Proteomes" id="UP000215335"/>
    </source>
</evidence>
<dbReference type="Proteomes" id="UP000215335">
    <property type="component" value="Unassembled WGS sequence"/>
</dbReference>
<evidence type="ECO:0000313" key="1">
    <source>
        <dbReference type="EMBL" id="OXU30198.1"/>
    </source>
</evidence>
<gene>
    <name evidence="1" type="ORF">TSAR_008935</name>
</gene>
<dbReference type="EMBL" id="NNAY01000185">
    <property type="protein sequence ID" value="OXU30198.1"/>
    <property type="molecule type" value="Genomic_DNA"/>
</dbReference>
<name>A0A232FIB8_9HYME</name>